<evidence type="ECO:0000313" key="1">
    <source>
        <dbReference type="EMBL" id="RPB27933.1"/>
    </source>
</evidence>
<dbReference type="InParanoid" id="A0A3N4LYG5"/>
<name>A0A3N4LYG5_9PEZI</name>
<keyword evidence="2" id="KW-1185">Reference proteome</keyword>
<proteinExistence type="predicted"/>
<evidence type="ECO:0000313" key="2">
    <source>
        <dbReference type="Proteomes" id="UP000267821"/>
    </source>
</evidence>
<reference evidence="1 2" key="1">
    <citation type="journal article" date="2018" name="Nat. Ecol. Evol.">
        <title>Pezizomycetes genomes reveal the molecular basis of ectomycorrhizal truffle lifestyle.</title>
        <authorList>
            <person name="Murat C."/>
            <person name="Payen T."/>
            <person name="Noel B."/>
            <person name="Kuo A."/>
            <person name="Morin E."/>
            <person name="Chen J."/>
            <person name="Kohler A."/>
            <person name="Krizsan K."/>
            <person name="Balestrini R."/>
            <person name="Da Silva C."/>
            <person name="Montanini B."/>
            <person name="Hainaut M."/>
            <person name="Levati E."/>
            <person name="Barry K.W."/>
            <person name="Belfiori B."/>
            <person name="Cichocki N."/>
            <person name="Clum A."/>
            <person name="Dockter R.B."/>
            <person name="Fauchery L."/>
            <person name="Guy J."/>
            <person name="Iotti M."/>
            <person name="Le Tacon F."/>
            <person name="Lindquist E.A."/>
            <person name="Lipzen A."/>
            <person name="Malagnac F."/>
            <person name="Mello A."/>
            <person name="Molinier V."/>
            <person name="Miyauchi S."/>
            <person name="Poulain J."/>
            <person name="Riccioni C."/>
            <person name="Rubini A."/>
            <person name="Sitrit Y."/>
            <person name="Splivallo R."/>
            <person name="Traeger S."/>
            <person name="Wang M."/>
            <person name="Zifcakova L."/>
            <person name="Wipf D."/>
            <person name="Zambonelli A."/>
            <person name="Paolocci F."/>
            <person name="Nowrousian M."/>
            <person name="Ottonello S."/>
            <person name="Baldrian P."/>
            <person name="Spatafora J.W."/>
            <person name="Henrissat B."/>
            <person name="Nagy L.G."/>
            <person name="Aury J.M."/>
            <person name="Wincker P."/>
            <person name="Grigoriev I.V."/>
            <person name="Bonfante P."/>
            <person name="Martin F.M."/>
        </authorList>
    </citation>
    <scope>NUCLEOTIDE SEQUENCE [LARGE SCALE GENOMIC DNA]</scope>
    <source>
        <strain evidence="1 2">ATCC MYA-4762</strain>
    </source>
</reference>
<sequence length="171" mass="19245">MEPGLNGYAIASFTIKATYNGDKNPGDAKKLDPETKLKIVFEQVPSPVGSSTKKIRLFVILPPAPDKQTWHPVIMFCPSGYTLQQELDRSRSLETFVTDKHKEVMKQLASLRHGKKETIVISRITRTVYNSFLNEISLQRRVVEIDVPQPRSAFTPLFEAIGKRMPMAAST</sequence>
<protein>
    <submittedName>
        <fullName evidence="1">Uncharacterized protein</fullName>
    </submittedName>
</protein>
<gene>
    <name evidence="1" type="ORF">L211DRAFT_845926</name>
</gene>
<dbReference type="OrthoDB" id="2355490at2759"/>
<dbReference type="AlphaFoldDB" id="A0A3N4LYG5"/>
<dbReference type="EMBL" id="ML121530">
    <property type="protein sequence ID" value="RPB27933.1"/>
    <property type="molecule type" value="Genomic_DNA"/>
</dbReference>
<accession>A0A3N4LYG5</accession>
<dbReference type="Proteomes" id="UP000267821">
    <property type="component" value="Unassembled WGS sequence"/>
</dbReference>
<organism evidence="1 2">
    <name type="scientific">Terfezia boudieri ATCC MYA-4762</name>
    <dbReference type="NCBI Taxonomy" id="1051890"/>
    <lineage>
        <taxon>Eukaryota</taxon>
        <taxon>Fungi</taxon>
        <taxon>Dikarya</taxon>
        <taxon>Ascomycota</taxon>
        <taxon>Pezizomycotina</taxon>
        <taxon>Pezizomycetes</taxon>
        <taxon>Pezizales</taxon>
        <taxon>Pezizaceae</taxon>
        <taxon>Terfezia</taxon>
    </lineage>
</organism>